<gene>
    <name evidence="5" type="ORF">PG996_003128</name>
</gene>
<feature type="coiled-coil region" evidence="2">
    <location>
        <begin position="24"/>
        <end position="51"/>
    </location>
</feature>
<comment type="caution">
    <text evidence="5">The sequence shown here is derived from an EMBL/GenBank/DDBJ whole genome shotgun (WGS) entry which is preliminary data.</text>
</comment>
<dbReference type="Proteomes" id="UP001446871">
    <property type="component" value="Unassembled WGS sequence"/>
</dbReference>
<dbReference type="InterPro" id="IPR013083">
    <property type="entry name" value="Znf_RING/FYVE/PHD"/>
</dbReference>
<keyword evidence="1" id="KW-0862">Zinc</keyword>
<dbReference type="PROSITE" id="PS50089">
    <property type="entry name" value="ZF_RING_2"/>
    <property type="match status" value="1"/>
</dbReference>
<keyword evidence="6" id="KW-1185">Reference proteome</keyword>
<dbReference type="EMBL" id="JAQQWM010000002">
    <property type="protein sequence ID" value="KAK8076958.1"/>
    <property type="molecule type" value="Genomic_DNA"/>
</dbReference>
<proteinExistence type="predicted"/>
<dbReference type="Gene3D" id="3.30.40.10">
    <property type="entry name" value="Zinc/RING finger domain, C3HC4 (zinc finger)"/>
    <property type="match status" value="1"/>
</dbReference>
<name>A0ABR1W0G4_9PEZI</name>
<keyword evidence="2" id="KW-0175">Coiled coil</keyword>
<dbReference type="Pfam" id="PF13639">
    <property type="entry name" value="zf-RING_2"/>
    <property type="match status" value="1"/>
</dbReference>
<accession>A0ABR1W0G4</accession>
<feature type="compositionally biased region" description="Polar residues" evidence="3">
    <location>
        <begin position="381"/>
        <end position="402"/>
    </location>
</feature>
<keyword evidence="1" id="KW-0863">Zinc-finger</keyword>
<organism evidence="5 6">
    <name type="scientific">Apiospora saccharicola</name>
    <dbReference type="NCBI Taxonomy" id="335842"/>
    <lineage>
        <taxon>Eukaryota</taxon>
        <taxon>Fungi</taxon>
        <taxon>Dikarya</taxon>
        <taxon>Ascomycota</taxon>
        <taxon>Pezizomycotina</taxon>
        <taxon>Sordariomycetes</taxon>
        <taxon>Xylariomycetidae</taxon>
        <taxon>Amphisphaeriales</taxon>
        <taxon>Apiosporaceae</taxon>
        <taxon>Apiospora</taxon>
    </lineage>
</organism>
<evidence type="ECO:0000256" key="3">
    <source>
        <dbReference type="SAM" id="MobiDB-lite"/>
    </source>
</evidence>
<evidence type="ECO:0000313" key="6">
    <source>
        <dbReference type="Proteomes" id="UP001446871"/>
    </source>
</evidence>
<sequence length="402" mass="45219">MAHHILNFANWTAYFDQRVEAIRMSEIDRELARLTDEAKAQEQQQASAQIEPEECPICKDESEQPQNDFVTLPCNGAHRAHPDCFRNWLQSENMAHDKCPLCRQSLRYSCGQVLDVDLLVAGTVIPQQSLDATCSAACPGEYAHNYDAFYLSFRDAMQQTEGFHYPLILAIHPEDINDDVLHEWAEDVMGRVEQFGHDLVELLQQNDEIFYTLIDQVQQERENMATRAARNGGLLHPERVEELDLYEQSVSKHHQDVKDRLGRLLDGQIELGAYFDLWCAILNGDVGQQEDEDWWRTEAATLESFPAYCPPAAQHEGNNVNTRDEAGVPPAATPPTSTNHSWNGPGIGKVQPGNDNDKPAEDWSNAIPAAAAEHHDDDIVDTNQGETQKTLGTPEQSQPQPQ</sequence>
<feature type="domain" description="RING-type" evidence="4">
    <location>
        <begin position="55"/>
        <end position="103"/>
    </location>
</feature>
<evidence type="ECO:0000313" key="5">
    <source>
        <dbReference type="EMBL" id="KAK8076958.1"/>
    </source>
</evidence>
<evidence type="ECO:0000256" key="1">
    <source>
        <dbReference type="PROSITE-ProRule" id="PRU00175"/>
    </source>
</evidence>
<evidence type="ECO:0000256" key="2">
    <source>
        <dbReference type="SAM" id="Coils"/>
    </source>
</evidence>
<evidence type="ECO:0000259" key="4">
    <source>
        <dbReference type="PROSITE" id="PS50089"/>
    </source>
</evidence>
<keyword evidence="1" id="KW-0479">Metal-binding</keyword>
<reference evidence="5 6" key="1">
    <citation type="submission" date="2023-01" db="EMBL/GenBank/DDBJ databases">
        <title>Analysis of 21 Apiospora genomes using comparative genomics revels a genus with tremendous synthesis potential of carbohydrate active enzymes and secondary metabolites.</title>
        <authorList>
            <person name="Sorensen T."/>
        </authorList>
    </citation>
    <scope>NUCLEOTIDE SEQUENCE [LARGE SCALE GENOMIC DNA]</scope>
    <source>
        <strain evidence="5 6">CBS 83171</strain>
    </source>
</reference>
<dbReference type="SUPFAM" id="SSF57850">
    <property type="entry name" value="RING/U-box"/>
    <property type="match status" value="1"/>
</dbReference>
<feature type="region of interest" description="Disordered" evidence="3">
    <location>
        <begin position="308"/>
        <end position="402"/>
    </location>
</feature>
<protein>
    <recommendedName>
        <fullName evidence="4">RING-type domain-containing protein</fullName>
    </recommendedName>
</protein>
<dbReference type="InterPro" id="IPR001841">
    <property type="entry name" value="Znf_RING"/>
</dbReference>